<reference evidence="13 14" key="1">
    <citation type="submission" date="2005-11" db="EMBL/GenBank/DDBJ databases">
        <title>The complete genome sequence of Lawsonia intracellularis: the causative agent of proliferative enteropathy.</title>
        <authorList>
            <person name="Kaur K."/>
            <person name="Zhang Q."/>
            <person name="Beckler D."/>
            <person name="Munir S."/>
            <person name="Li L."/>
            <person name="Kinsley K."/>
            <person name="Herron L."/>
            <person name="Peterson A."/>
            <person name="May B."/>
            <person name="Singh S."/>
            <person name="Gebhart C."/>
            <person name="Kapur V."/>
        </authorList>
    </citation>
    <scope>NUCLEOTIDE SEQUENCE [LARGE SCALE GENOMIC DNA]</scope>
    <source>
        <strain evidence="13 14">PHE/MN1-00</strain>
    </source>
</reference>
<evidence type="ECO:0000256" key="10">
    <source>
        <dbReference type="ARBA" id="ARBA00022842"/>
    </source>
</evidence>
<keyword evidence="10 11" id="KW-0460">Magnesium</keyword>
<dbReference type="SUPFAM" id="SSF53098">
    <property type="entry name" value="Ribonuclease H-like"/>
    <property type="match status" value="1"/>
</dbReference>
<feature type="binding site" evidence="11">
    <location>
        <position position="14"/>
    </location>
    <ligand>
        <name>Mg(2+)</name>
        <dbReference type="ChEBI" id="CHEBI:18420"/>
        <label>2</label>
    </ligand>
</feature>
<dbReference type="GO" id="GO:0000287">
    <property type="term" value="F:magnesium ion binding"/>
    <property type="evidence" value="ECO:0007669"/>
    <property type="project" value="UniProtKB-UniRule"/>
</dbReference>
<dbReference type="InterPro" id="IPR050092">
    <property type="entry name" value="RNase_H"/>
</dbReference>
<dbReference type="STRING" id="363253.LI0756"/>
<keyword evidence="14" id="KW-1185">Reference proteome</keyword>
<dbReference type="HOGENOM" id="CLU_030894_6_2_7"/>
<feature type="binding site" evidence="11">
    <location>
        <position position="14"/>
    </location>
    <ligand>
        <name>Mg(2+)</name>
        <dbReference type="ChEBI" id="CHEBI:18420"/>
        <label>1</label>
    </ligand>
</feature>
<comment type="similarity">
    <text evidence="3 11">Belongs to the RNase H family.</text>
</comment>
<dbReference type="PANTHER" id="PTHR10642:SF26">
    <property type="entry name" value="RIBONUCLEASE H1"/>
    <property type="match status" value="1"/>
</dbReference>
<comment type="subunit">
    <text evidence="4 11">Monomer.</text>
</comment>
<dbReference type="InterPro" id="IPR012337">
    <property type="entry name" value="RNaseH-like_sf"/>
</dbReference>
<evidence type="ECO:0000313" key="14">
    <source>
        <dbReference type="Proteomes" id="UP000002430"/>
    </source>
</evidence>
<comment type="catalytic activity">
    <reaction evidence="1 11">
        <text>Endonucleolytic cleavage to 5'-phosphomonoester.</text>
        <dbReference type="EC" id="3.1.26.4"/>
    </reaction>
</comment>
<name>Q1MQB7_LAWIP</name>
<dbReference type="EC" id="3.1.26.4" evidence="5 11"/>
<dbReference type="InterPro" id="IPR002156">
    <property type="entry name" value="RNaseH_domain"/>
</dbReference>
<dbReference type="EMBL" id="AM180252">
    <property type="protein sequence ID" value="CAJ54810.1"/>
    <property type="molecule type" value="Genomic_DNA"/>
</dbReference>
<dbReference type="KEGG" id="lip:LI0756"/>
<dbReference type="PROSITE" id="PS50879">
    <property type="entry name" value="RNASE_H_1"/>
    <property type="match status" value="1"/>
</dbReference>
<evidence type="ECO:0000256" key="3">
    <source>
        <dbReference type="ARBA" id="ARBA00005300"/>
    </source>
</evidence>
<dbReference type="Pfam" id="PF00075">
    <property type="entry name" value="RNase_H"/>
    <property type="match status" value="1"/>
</dbReference>
<proteinExistence type="inferred from homology"/>
<accession>Q1MQB7</accession>
<keyword evidence="7 11" id="KW-0479">Metal-binding</keyword>
<dbReference type="HAMAP" id="MF_00042">
    <property type="entry name" value="RNase_H"/>
    <property type="match status" value="1"/>
</dbReference>
<dbReference type="Proteomes" id="UP000002430">
    <property type="component" value="Chromosome"/>
</dbReference>
<dbReference type="Gene3D" id="3.30.420.10">
    <property type="entry name" value="Ribonuclease H-like superfamily/Ribonuclease H"/>
    <property type="match status" value="1"/>
</dbReference>
<evidence type="ECO:0000256" key="5">
    <source>
        <dbReference type="ARBA" id="ARBA00012180"/>
    </source>
</evidence>
<keyword evidence="8 11" id="KW-0255">Endonuclease</keyword>
<comment type="function">
    <text evidence="2 11">Endonuclease that specifically degrades the RNA of RNA-DNA hybrids.</text>
</comment>
<keyword evidence="9 11" id="KW-0378">Hydrolase</keyword>
<protein>
    <recommendedName>
        <fullName evidence="5 11">Ribonuclease H</fullName>
        <shortName evidence="11">RNase H</shortName>
        <ecNumber evidence="5 11">3.1.26.4</ecNumber>
    </recommendedName>
</protein>
<comment type="subcellular location">
    <subcellularLocation>
        <location evidence="11">Cytoplasm</location>
    </subcellularLocation>
</comment>
<dbReference type="PANTHER" id="PTHR10642">
    <property type="entry name" value="RIBONUCLEASE H1"/>
    <property type="match status" value="1"/>
</dbReference>
<dbReference type="AlphaFoldDB" id="Q1MQB7"/>
<keyword evidence="11" id="KW-0963">Cytoplasm</keyword>
<evidence type="ECO:0000256" key="4">
    <source>
        <dbReference type="ARBA" id="ARBA00011245"/>
    </source>
</evidence>
<evidence type="ECO:0000313" key="13">
    <source>
        <dbReference type="EMBL" id="CAJ54810.1"/>
    </source>
</evidence>
<keyword evidence="6 11" id="KW-0540">Nuclease</keyword>
<evidence type="ECO:0000256" key="8">
    <source>
        <dbReference type="ARBA" id="ARBA00022759"/>
    </source>
</evidence>
<dbReference type="GO" id="GO:0005737">
    <property type="term" value="C:cytoplasm"/>
    <property type="evidence" value="ECO:0007669"/>
    <property type="project" value="UniProtKB-SubCell"/>
</dbReference>
<evidence type="ECO:0000259" key="12">
    <source>
        <dbReference type="PROSITE" id="PS50879"/>
    </source>
</evidence>
<dbReference type="GO" id="GO:0004523">
    <property type="term" value="F:RNA-DNA hybrid ribonuclease activity"/>
    <property type="evidence" value="ECO:0007669"/>
    <property type="project" value="UniProtKB-UniRule"/>
</dbReference>
<evidence type="ECO:0000256" key="6">
    <source>
        <dbReference type="ARBA" id="ARBA00022722"/>
    </source>
</evidence>
<dbReference type="InterPro" id="IPR022892">
    <property type="entry name" value="RNaseHI"/>
</dbReference>
<dbReference type="InterPro" id="IPR036397">
    <property type="entry name" value="RNaseH_sf"/>
</dbReference>
<feature type="domain" description="RNase H type-1" evidence="12">
    <location>
        <begin position="5"/>
        <end position="147"/>
    </location>
</feature>
<dbReference type="GO" id="GO:0043137">
    <property type="term" value="P:DNA replication, removal of RNA primer"/>
    <property type="evidence" value="ECO:0007669"/>
    <property type="project" value="TreeGrafter"/>
</dbReference>
<evidence type="ECO:0000256" key="2">
    <source>
        <dbReference type="ARBA" id="ARBA00004065"/>
    </source>
</evidence>
<organism evidence="13 14">
    <name type="scientific">Lawsonia intracellularis (strain PHE/MN1-00)</name>
    <dbReference type="NCBI Taxonomy" id="363253"/>
    <lineage>
        <taxon>Bacteria</taxon>
        <taxon>Pseudomonadati</taxon>
        <taxon>Thermodesulfobacteriota</taxon>
        <taxon>Desulfovibrionia</taxon>
        <taxon>Desulfovibrionales</taxon>
        <taxon>Desulfovibrionaceae</taxon>
        <taxon>Lawsonia</taxon>
    </lineage>
</organism>
<feature type="binding site" evidence="11">
    <location>
        <position position="52"/>
    </location>
    <ligand>
        <name>Mg(2+)</name>
        <dbReference type="ChEBI" id="CHEBI:18420"/>
        <label>1</label>
    </ligand>
</feature>
<evidence type="ECO:0000256" key="11">
    <source>
        <dbReference type="HAMAP-Rule" id="MF_00042"/>
    </source>
</evidence>
<evidence type="ECO:0000256" key="7">
    <source>
        <dbReference type="ARBA" id="ARBA00022723"/>
    </source>
</evidence>
<dbReference type="GO" id="GO:0003676">
    <property type="term" value="F:nucleic acid binding"/>
    <property type="evidence" value="ECO:0007669"/>
    <property type="project" value="InterPro"/>
</dbReference>
<evidence type="ECO:0000256" key="9">
    <source>
        <dbReference type="ARBA" id="ARBA00022801"/>
    </source>
</evidence>
<dbReference type="eggNOG" id="COG0328">
    <property type="taxonomic scope" value="Bacteria"/>
</dbReference>
<feature type="binding site" evidence="11">
    <location>
        <position position="74"/>
    </location>
    <ligand>
        <name>Mg(2+)</name>
        <dbReference type="ChEBI" id="CHEBI:18420"/>
        <label>1</label>
    </ligand>
</feature>
<evidence type="ECO:0000256" key="1">
    <source>
        <dbReference type="ARBA" id="ARBA00000077"/>
    </source>
</evidence>
<dbReference type="CDD" id="cd09278">
    <property type="entry name" value="RNase_HI_prokaryote_like"/>
    <property type="match status" value="1"/>
</dbReference>
<comment type="cofactor">
    <cofactor evidence="11">
        <name>Mg(2+)</name>
        <dbReference type="ChEBI" id="CHEBI:18420"/>
    </cofactor>
    <text evidence="11">Binds 1 Mg(2+) ion per subunit. May bind a second metal ion at a regulatory site, or after substrate binding.</text>
</comment>
<feature type="binding site" evidence="11">
    <location>
        <position position="139"/>
    </location>
    <ligand>
        <name>Mg(2+)</name>
        <dbReference type="ChEBI" id="CHEBI:18420"/>
        <label>2</label>
    </ligand>
</feature>
<dbReference type="NCBIfam" id="NF001236">
    <property type="entry name" value="PRK00203.1"/>
    <property type="match status" value="1"/>
</dbReference>
<gene>
    <name evidence="13" type="primary">rnh</name>
    <name evidence="11" type="synonym">rnhA</name>
    <name evidence="13" type="ordered locus">LI0756</name>
</gene>
<dbReference type="FunFam" id="3.30.420.10:FF:000089">
    <property type="entry name" value="Ribonuclease H"/>
    <property type="match status" value="1"/>
</dbReference>
<sequence length="161" mass="18697">MRSNYLKSVEVFTDGSCLGNPGAGGWAAILRYGDYEQEISGGFSYTTNNRMEMIAAIYALEKLKESCLVMLYTDSQYLRNAVEKQWLVFWEKNNWKTASKKPVKNQDLWKRLQRQLERHNVIFTWVRGHSGHFENERCDNLARMEASRSNLPKDCGFINEG</sequence>